<reference evidence="9 10" key="1">
    <citation type="journal article" date="2023" name="Int. J. Syst. Evol. Microbiol.">
        <title>The observation of taxonomic boundaries for the 16SrII and 16SrXXV phytoplasmas using genome-based delimitation.</title>
        <authorList>
            <person name="Rodrigues Jardim B."/>
            <person name="Tran-Nguyen L.T.T."/>
            <person name="Gambley C."/>
            <person name="Al-Sadi A.M."/>
            <person name="Al-Subhi A.M."/>
            <person name="Foissac X."/>
            <person name="Salar P."/>
            <person name="Cai H."/>
            <person name="Yang J.Y."/>
            <person name="Davis R."/>
            <person name="Jones L."/>
            <person name="Rodoni B."/>
            <person name="Constable F.E."/>
        </authorList>
    </citation>
    <scope>NUCLEOTIDE SEQUENCE [LARGE SCALE GENOMIC DNA]</scope>
    <source>
        <strain evidence="9">BAWM-OMN-P26</strain>
    </source>
</reference>
<dbReference type="SUPFAM" id="SSF52540">
    <property type="entry name" value="P-loop containing nucleoside triphosphate hydrolases"/>
    <property type="match status" value="1"/>
</dbReference>
<dbReference type="GO" id="GO:0006310">
    <property type="term" value="P:DNA recombination"/>
    <property type="evidence" value="ECO:0007669"/>
    <property type="project" value="InterPro"/>
</dbReference>
<dbReference type="Gene3D" id="3.40.1440.60">
    <property type="entry name" value="PriA, 3(prime) DNA-binding domain"/>
    <property type="match status" value="1"/>
</dbReference>
<protein>
    <submittedName>
        <fullName evidence="9">Primosomal protein N</fullName>
    </submittedName>
</protein>
<organism evidence="9 10">
    <name type="scientific">Candidatus Phytoplasma australasiaticum subsp. australasiaticum</name>
    <dbReference type="NCBI Taxonomy" id="2832407"/>
    <lineage>
        <taxon>Bacteria</taxon>
        <taxon>Bacillati</taxon>
        <taxon>Mycoplasmatota</taxon>
        <taxon>Mollicutes</taxon>
        <taxon>Acholeplasmatales</taxon>
        <taxon>Acholeplasmataceae</taxon>
        <taxon>Candidatus Phytoplasma</taxon>
        <taxon>16SrII (Peanut WB group)</taxon>
        <taxon>Candidatus Phytoplasma australasiaticum</taxon>
    </lineage>
</organism>
<gene>
    <name evidence="9" type="primary">priA</name>
    <name evidence="9" type="ORF">OC696_00150</name>
</gene>
<comment type="caution">
    <text evidence="9">The sequence shown here is derived from an EMBL/GenBank/DDBJ whole genome shotgun (WGS) entry which is preliminary data.</text>
</comment>
<keyword evidence="2" id="KW-0235">DNA replication</keyword>
<keyword evidence="3" id="KW-0479">Metal-binding</keyword>
<dbReference type="GO" id="GO:0043138">
    <property type="term" value="F:3'-5' DNA helicase activity"/>
    <property type="evidence" value="ECO:0007669"/>
    <property type="project" value="TreeGrafter"/>
</dbReference>
<evidence type="ECO:0000256" key="5">
    <source>
        <dbReference type="ARBA" id="ARBA00022833"/>
    </source>
</evidence>
<evidence type="ECO:0000256" key="2">
    <source>
        <dbReference type="ARBA" id="ARBA00022705"/>
    </source>
</evidence>
<dbReference type="PANTHER" id="PTHR30580:SF0">
    <property type="entry name" value="PRIMOSOMAL PROTEIN N"/>
    <property type="match status" value="1"/>
</dbReference>
<dbReference type="InterPro" id="IPR041222">
    <property type="entry name" value="PriA_3primeBD"/>
</dbReference>
<dbReference type="InterPro" id="IPR014001">
    <property type="entry name" value="Helicase_ATP-bd"/>
</dbReference>
<evidence type="ECO:0000256" key="7">
    <source>
        <dbReference type="ARBA" id="ARBA00023125"/>
    </source>
</evidence>
<name>A0A9K3ST90_9MOLU</name>
<dbReference type="InterPro" id="IPR042115">
    <property type="entry name" value="PriA_3primeBD_sf"/>
</dbReference>
<dbReference type="GO" id="GO:0003677">
    <property type="term" value="F:DNA binding"/>
    <property type="evidence" value="ECO:0007669"/>
    <property type="project" value="UniProtKB-KW"/>
</dbReference>
<dbReference type="GO" id="GO:1990077">
    <property type="term" value="C:primosome complex"/>
    <property type="evidence" value="ECO:0007669"/>
    <property type="project" value="UniProtKB-KW"/>
</dbReference>
<dbReference type="InterPro" id="IPR005259">
    <property type="entry name" value="PriA"/>
</dbReference>
<evidence type="ECO:0000313" key="9">
    <source>
        <dbReference type="EMBL" id="MDO8054287.1"/>
    </source>
</evidence>
<dbReference type="EMBL" id="JAOSIW010000001">
    <property type="protein sequence ID" value="MDO8054287.1"/>
    <property type="molecule type" value="Genomic_DNA"/>
</dbReference>
<evidence type="ECO:0000256" key="1">
    <source>
        <dbReference type="ARBA" id="ARBA00022515"/>
    </source>
</evidence>
<dbReference type="Gene3D" id="3.40.50.300">
    <property type="entry name" value="P-loop containing nucleotide triphosphate hydrolases"/>
    <property type="match status" value="1"/>
</dbReference>
<evidence type="ECO:0000256" key="6">
    <source>
        <dbReference type="ARBA" id="ARBA00022840"/>
    </source>
</evidence>
<feature type="domain" description="Helicase ATP-binding" evidence="8">
    <location>
        <begin position="216"/>
        <end position="381"/>
    </location>
</feature>
<evidence type="ECO:0000256" key="3">
    <source>
        <dbReference type="ARBA" id="ARBA00022723"/>
    </source>
</evidence>
<keyword evidence="7" id="KW-0238">DNA-binding</keyword>
<dbReference type="GO" id="GO:0006270">
    <property type="term" value="P:DNA replication initiation"/>
    <property type="evidence" value="ECO:0007669"/>
    <property type="project" value="TreeGrafter"/>
</dbReference>
<dbReference type="GO" id="GO:0006269">
    <property type="term" value="P:DNA replication, synthesis of primer"/>
    <property type="evidence" value="ECO:0007669"/>
    <property type="project" value="UniProtKB-KW"/>
</dbReference>
<dbReference type="RefSeq" id="WP_213680279.1">
    <property type="nucleotide sequence ID" value="NZ_JALQCT010000002.1"/>
</dbReference>
<evidence type="ECO:0000259" key="8">
    <source>
        <dbReference type="PROSITE" id="PS51192"/>
    </source>
</evidence>
<keyword evidence="5" id="KW-0862">Zinc</keyword>
<dbReference type="GO" id="GO:0005524">
    <property type="term" value="F:ATP binding"/>
    <property type="evidence" value="ECO:0007669"/>
    <property type="project" value="UniProtKB-KW"/>
</dbReference>
<keyword evidence="6" id="KW-0067">ATP-binding</keyword>
<dbReference type="InterPro" id="IPR027417">
    <property type="entry name" value="P-loop_NTPase"/>
</dbReference>
<accession>A0A9K3ST90</accession>
<evidence type="ECO:0000256" key="4">
    <source>
        <dbReference type="ARBA" id="ARBA00022741"/>
    </source>
</evidence>
<evidence type="ECO:0000313" key="10">
    <source>
        <dbReference type="Proteomes" id="UP001170651"/>
    </source>
</evidence>
<dbReference type="GO" id="GO:0006302">
    <property type="term" value="P:double-strand break repair"/>
    <property type="evidence" value="ECO:0007669"/>
    <property type="project" value="InterPro"/>
</dbReference>
<dbReference type="GO" id="GO:0046872">
    <property type="term" value="F:metal ion binding"/>
    <property type="evidence" value="ECO:0007669"/>
    <property type="project" value="UniProtKB-KW"/>
</dbReference>
<dbReference type="AlphaFoldDB" id="A0A9K3ST90"/>
<dbReference type="PROSITE" id="PS51192">
    <property type="entry name" value="HELICASE_ATP_BIND_1"/>
    <property type="match status" value="1"/>
</dbReference>
<keyword evidence="10" id="KW-1185">Reference proteome</keyword>
<keyword evidence="1" id="KW-0639">Primosome</keyword>
<keyword evidence="4" id="KW-0547">Nucleotide-binding</keyword>
<sequence>MIAEILIDLSLNSYFSSFDYIIPKNMLNLVQVGTRVIIPFKDTVRLGYVLAIKESSIFANKEIIEVLDLVPFLNQEFFLLMDELFKVPFNSKISVYRTVLPKDLLTSYVRKISILKSDLVPLELKQYLIEKNFLLNVKNNFKISLLRKLKKEKIIEMSIVPKKELSQLSYDNIKSLVSQEIIENNFFNLNDQTSNTEKKEMLKISLTIQQQNIFNKFVLDQYKNYLLIYSLESDKLKIYYKLIQENLINKKQILILVPEIILIEHLVRKIKIQFPDITIFVNHGRIKNNFKNSKLQQLNADLIIGNNIAIFTPFINLGIIIIDDEHHESFIEKIKMPYYDVRELAQVRANYNRIPLLLSSLSPSLTSYYRAKILGEYIWLNLQNNENKYDIQLIDMKEELKEGSLSPLSSTLTELLMENIKSKLKSLLFINIKGFSRLVLCLHCGYIPKCSNCSCILHYYIDLKILKCSFCGHKEKFLEYCSLCEQKTISSMFSGILSVENFLKQKIPESRIYCIDSDNIRKLNMKEYENIISNLNNNKIDICLGTKMIIKNSISWPMSLLGIVLFDELLNINHFTASEKAFQFLVQLIYNMPKKSRIIIQTYNINHYILDSIVNNNFEFFYETILQERQISDYPPFGLISKILIMHPSIVKVQDIANKIKIILQNNLSIDIAIVLGPSIAKRSFQIIKKKIFYRVFLTLKYKNWPLNLDFLKKYYFDKNTRIIFDRFDTLTDRDIVTFF</sequence>
<dbReference type="Pfam" id="PF17764">
    <property type="entry name" value="PriA_3primeBD"/>
    <property type="match status" value="1"/>
</dbReference>
<proteinExistence type="predicted"/>
<dbReference type="PANTHER" id="PTHR30580">
    <property type="entry name" value="PRIMOSOMAL PROTEIN N"/>
    <property type="match status" value="1"/>
</dbReference>
<dbReference type="NCBIfam" id="TIGR00595">
    <property type="entry name" value="priA"/>
    <property type="match status" value="1"/>
</dbReference>
<dbReference type="Proteomes" id="UP001170651">
    <property type="component" value="Unassembled WGS sequence"/>
</dbReference>